<dbReference type="AlphaFoldDB" id="A0A8K0JY82"/>
<dbReference type="EMBL" id="KZ308207">
    <property type="protein sequence ID" value="KAG8224679.1"/>
    <property type="molecule type" value="Genomic_DNA"/>
</dbReference>
<feature type="region of interest" description="Disordered" evidence="1">
    <location>
        <begin position="557"/>
        <end position="624"/>
    </location>
</feature>
<feature type="compositionally biased region" description="Pro residues" evidence="1">
    <location>
        <begin position="344"/>
        <end position="357"/>
    </location>
</feature>
<protein>
    <submittedName>
        <fullName evidence="2">Uncharacterized protein</fullName>
    </submittedName>
</protein>
<feature type="compositionally biased region" description="Pro residues" evidence="1">
    <location>
        <begin position="412"/>
        <end position="429"/>
    </location>
</feature>
<feature type="compositionally biased region" description="Acidic residues" evidence="1">
    <location>
        <begin position="615"/>
        <end position="624"/>
    </location>
</feature>
<reference evidence="2" key="2">
    <citation type="submission" date="2017-10" db="EMBL/GenBank/DDBJ databases">
        <title>Ladona fulva Genome sequencing and assembly.</title>
        <authorList>
            <person name="Murali S."/>
            <person name="Richards S."/>
            <person name="Bandaranaike D."/>
            <person name="Bellair M."/>
            <person name="Blankenburg K."/>
            <person name="Chao H."/>
            <person name="Dinh H."/>
            <person name="Doddapaneni H."/>
            <person name="Dugan-Rocha S."/>
            <person name="Elkadiri S."/>
            <person name="Gnanaolivu R."/>
            <person name="Hernandez B."/>
            <person name="Skinner E."/>
            <person name="Javaid M."/>
            <person name="Lee S."/>
            <person name="Li M."/>
            <person name="Ming W."/>
            <person name="Munidasa M."/>
            <person name="Muniz J."/>
            <person name="Nguyen L."/>
            <person name="Hughes D."/>
            <person name="Osuji N."/>
            <person name="Pu L.-L."/>
            <person name="Puazo M."/>
            <person name="Qu C."/>
            <person name="Quiroz J."/>
            <person name="Raj R."/>
            <person name="Weissenberger G."/>
            <person name="Xin Y."/>
            <person name="Zou X."/>
            <person name="Han Y."/>
            <person name="Worley K."/>
            <person name="Muzny D."/>
            <person name="Gibbs R."/>
        </authorList>
    </citation>
    <scope>NUCLEOTIDE SEQUENCE</scope>
    <source>
        <strain evidence="2">Sampled in the wild</strain>
    </source>
</reference>
<feature type="compositionally biased region" description="Low complexity" evidence="1">
    <location>
        <begin position="332"/>
        <end position="343"/>
    </location>
</feature>
<feature type="compositionally biased region" description="Basic residues" evidence="1">
    <location>
        <begin position="581"/>
        <end position="600"/>
    </location>
</feature>
<feature type="region of interest" description="Disordered" evidence="1">
    <location>
        <begin position="1"/>
        <end position="213"/>
    </location>
</feature>
<name>A0A8K0JY82_LADFU</name>
<feature type="compositionally biased region" description="Low complexity" evidence="1">
    <location>
        <begin position="383"/>
        <end position="392"/>
    </location>
</feature>
<feature type="compositionally biased region" description="Basic and acidic residues" evidence="1">
    <location>
        <begin position="290"/>
        <end position="301"/>
    </location>
</feature>
<feature type="compositionally biased region" description="Basic and acidic residues" evidence="1">
    <location>
        <begin position="570"/>
        <end position="580"/>
    </location>
</feature>
<evidence type="ECO:0000313" key="2">
    <source>
        <dbReference type="EMBL" id="KAG8224679.1"/>
    </source>
</evidence>
<organism evidence="2 3">
    <name type="scientific">Ladona fulva</name>
    <name type="common">Scarce chaser dragonfly</name>
    <name type="synonym">Libellula fulva</name>
    <dbReference type="NCBI Taxonomy" id="123851"/>
    <lineage>
        <taxon>Eukaryota</taxon>
        <taxon>Metazoa</taxon>
        <taxon>Ecdysozoa</taxon>
        <taxon>Arthropoda</taxon>
        <taxon>Hexapoda</taxon>
        <taxon>Insecta</taxon>
        <taxon>Pterygota</taxon>
        <taxon>Palaeoptera</taxon>
        <taxon>Odonata</taxon>
        <taxon>Epiprocta</taxon>
        <taxon>Anisoptera</taxon>
        <taxon>Libelluloidea</taxon>
        <taxon>Libellulidae</taxon>
        <taxon>Ladona</taxon>
    </lineage>
</organism>
<feature type="compositionally biased region" description="Low complexity" evidence="1">
    <location>
        <begin position="261"/>
        <end position="283"/>
    </location>
</feature>
<gene>
    <name evidence="2" type="ORF">J437_LFUL003794</name>
</gene>
<proteinExistence type="predicted"/>
<feature type="compositionally biased region" description="Basic and acidic residues" evidence="1">
    <location>
        <begin position="157"/>
        <end position="170"/>
    </location>
</feature>
<feature type="compositionally biased region" description="Polar residues" evidence="1">
    <location>
        <begin position="1"/>
        <end position="17"/>
    </location>
</feature>
<evidence type="ECO:0000313" key="3">
    <source>
        <dbReference type="Proteomes" id="UP000792457"/>
    </source>
</evidence>
<feature type="compositionally biased region" description="Pro residues" evidence="1">
    <location>
        <begin position="451"/>
        <end position="468"/>
    </location>
</feature>
<sequence>MDSILSPHTFTEVSLTSPDPEYASPSRDLSPPVAPRRARSLTRRPKEREAFFLTVPRTAASVPSRPQRKSKATEFFTVPRQKVKPPERPARSGYATPGPPRAPRRRRASTPLPPSVPASDDHAFESGEEEGRVRDLTAGEVVSKMRSRPLPPPPRPPRRDRTHSADRSAWEEVVEGHLSLGSDRGPGSMTSGRSLSDAGKPPEEVSIAIQTDPLPYDYCVEERAVEEGAAALQAERQASEWAGRTSPVTWPTPPPTPPPVATRRLSAQRRQQAAARRAQTSSQEAIPTEKPPDLAELRSRVTEGILGSGTALTPPSSPGTERRVPPSPPPVSSEEVTSSEIPSPDTPPSIPPLPTSIPPRDIATPAGEVEVPPPPAPTPTPAAPADSVAPSETTDPETVAEPIPPKTKEPPPTEPPPQEECPKEAPPTPKAVHVPPEEPPVPPKSQVTMPPIAPPRPPKPTPMRPPPRAQKTEPTPVDTTQTQSVPPPSFAQLRSPDQPPIYPYYPYSIPPPSSFHQSPPSEETTGHTMPQVPPLGAVAMLCVGEISARKLVVTEFQGPWGPQQSPDPPPEPRRSTTRTEHVHRRRTPSLPTTRRRSMRRRYSEGGGKEMKEGKEEVEDPEDEVPGIGELSGRLARACGNVAVNSVRQLLLTAVERVEGDGRTETAIVIALVMAVALVLLTMGHGRQGSRWEFYLPPPN</sequence>
<feature type="compositionally biased region" description="Pro residues" evidence="1">
    <location>
        <begin position="250"/>
        <end position="260"/>
    </location>
</feature>
<feature type="region of interest" description="Disordered" evidence="1">
    <location>
        <begin position="228"/>
        <end position="533"/>
    </location>
</feature>
<feature type="compositionally biased region" description="Pro residues" evidence="1">
    <location>
        <begin position="371"/>
        <end position="382"/>
    </location>
</feature>
<reference evidence="2" key="1">
    <citation type="submission" date="2013-04" db="EMBL/GenBank/DDBJ databases">
        <authorList>
            <person name="Qu J."/>
            <person name="Murali S.C."/>
            <person name="Bandaranaike D."/>
            <person name="Bellair M."/>
            <person name="Blankenburg K."/>
            <person name="Chao H."/>
            <person name="Dinh H."/>
            <person name="Doddapaneni H."/>
            <person name="Downs B."/>
            <person name="Dugan-Rocha S."/>
            <person name="Elkadiri S."/>
            <person name="Gnanaolivu R.D."/>
            <person name="Hernandez B."/>
            <person name="Javaid M."/>
            <person name="Jayaseelan J.C."/>
            <person name="Lee S."/>
            <person name="Li M."/>
            <person name="Ming W."/>
            <person name="Munidasa M."/>
            <person name="Muniz J."/>
            <person name="Nguyen L."/>
            <person name="Ongeri F."/>
            <person name="Osuji N."/>
            <person name="Pu L.-L."/>
            <person name="Puazo M."/>
            <person name="Qu C."/>
            <person name="Quiroz J."/>
            <person name="Raj R."/>
            <person name="Weissenberger G."/>
            <person name="Xin Y."/>
            <person name="Zou X."/>
            <person name="Han Y."/>
            <person name="Richards S."/>
            <person name="Worley K."/>
            <person name="Muzny D."/>
            <person name="Gibbs R."/>
        </authorList>
    </citation>
    <scope>NUCLEOTIDE SEQUENCE</scope>
    <source>
        <strain evidence="2">Sampled in the wild</strain>
    </source>
</reference>
<feature type="compositionally biased region" description="Basic and acidic residues" evidence="1">
    <location>
        <begin position="601"/>
        <end position="614"/>
    </location>
</feature>
<keyword evidence="3" id="KW-1185">Reference proteome</keyword>
<dbReference type="Proteomes" id="UP000792457">
    <property type="component" value="Unassembled WGS sequence"/>
</dbReference>
<comment type="caution">
    <text evidence="2">The sequence shown here is derived from an EMBL/GenBank/DDBJ whole genome shotgun (WGS) entry which is preliminary data.</text>
</comment>
<evidence type="ECO:0000256" key="1">
    <source>
        <dbReference type="SAM" id="MobiDB-lite"/>
    </source>
</evidence>
<feature type="compositionally biased region" description="Basic and acidic residues" evidence="1">
    <location>
        <begin position="119"/>
        <end position="137"/>
    </location>
</feature>
<feature type="compositionally biased region" description="Pro residues" evidence="1">
    <location>
        <begin position="497"/>
        <end position="513"/>
    </location>
</feature>
<accession>A0A8K0JY82</accession>